<evidence type="ECO:0000259" key="2">
    <source>
        <dbReference type="Pfam" id="PF03787"/>
    </source>
</evidence>
<name>A0A6A9QNM2_SULME</name>
<dbReference type="InterPro" id="IPR005537">
    <property type="entry name" value="RAMP_III_fam"/>
</dbReference>
<dbReference type="RefSeq" id="WP_083477014.1">
    <property type="nucleotide sequence ID" value="NZ_BBBY01000031.1"/>
</dbReference>
<feature type="domain" description="CRISPR type III-associated protein" evidence="2">
    <location>
        <begin position="30"/>
        <end position="232"/>
    </location>
</feature>
<dbReference type="PANTHER" id="PTHR35579:SF6">
    <property type="entry name" value="DUF324 DOMAIN-CONTAINING PROTEIN"/>
    <property type="match status" value="1"/>
</dbReference>
<dbReference type="OrthoDB" id="44077at2157"/>
<evidence type="ECO:0000256" key="1">
    <source>
        <dbReference type="ARBA" id="ARBA00023118"/>
    </source>
</evidence>
<dbReference type="GO" id="GO:0051607">
    <property type="term" value="P:defense response to virus"/>
    <property type="evidence" value="ECO:0007669"/>
    <property type="project" value="UniProtKB-KW"/>
</dbReference>
<proteinExistence type="predicted"/>
<dbReference type="PANTHER" id="PTHR35579">
    <property type="entry name" value="CRISPR SYSTEM CMS ENDORIBONUCLEASE CSM3"/>
    <property type="match status" value="1"/>
</dbReference>
<dbReference type="Pfam" id="PF03787">
    <property type="entry name" value="RAMPs"/>
    <property type="match status" value="1"/>
</dbReference>
<dbReference type="NCBIfam" id="TIGR02581">
    <property type="entry name" value="cas_cyan_RAMP"/>
    <property type="match status" value="1"/>
</dbReference>
<organism evidence="3 4">
    <name type="scientific">Sulfuracidifex metallicus DSM 6482 = JCM 9184</name>
    <dbReference type="NCBI Taxonomy" id="523847"/>
    <lineage>
        <taxon>Archaea</taxon>
        <taxon>Thermoproteota</taxon>
        <taxon>Thermoprotei</taxon>
        <taxon>Sulfolobales</taxon>
        <taxon>Sulfolobaceae</taxon>
        <taxon>Sulfuracidifex</taxon>
    </lineage>
</organism>
<keyword evidence="4" id="KW-1185">Reference proteome</keyword>
<reference evidence="3 4" key="1">
    <citation type="submission" date="2019-10" db="EMBL/GenBank/DDBJ databases">
        <title>Sequencing and Assembly of Multiple Reported Metal-Biooxidizing Members of the Extremely Thermoacidophilic Archaeal Family Sulfolobaceae.</title>
        <authorList>
            <person name="Counts J.A."/>
            <person name="Kelly R.M."/>
        </authorList>
    </citation>
    <scope>NUCLEOTIDE SEQUENCE [LARGE SCALE GENOMIC DNA]</scope>
    <source>
        <strain evidence="3 4">DSM 6482</strain>
    </source>
</reference>
<evidence type="ECO:0000313" key="3">
    <source>
        <dbReference type="EMBL" id="MUN29739.1"/>
    </source>
</evidence>
<dbReference type="InterPro" id="IPR013411">
    <property type="entry name" value="CRISPR-assoc_RAMP_Csx7"/>
</dbReference>
<protein>
    <submittedName>
        <fullName evidence="3">CRISPR-associated RAMP protein</fullName>
    </submittedName>
</protein>
<sequence length="281" mass="31631">MAQNLSNQYILIRKDILVREAVISGEVVNVTPLRVGIGRDNVDVLSTANQGLLRVRMGEDRVPVIPGSSWKGVFRSTGERLMRGKGVNVCTGLTKQTCVDRIENKLEELLKNGNYDEAVKLVWSDTCINCKVFGAPHMRASVSFFDSYPKTPTSYEIGTRPMIAINRETGSVSGRALVTMDYVEPDSVFTFRINMINPTNYVIGYILSIMKEIDQGFTQVGGNKSRGFGVVKFQNLKLEMKEYVPYELPDMDPKDEKVEVTFPMDPMNDNKFLEVFKHVKP</sequence>
<keyword evidence="1" id="KW-0051">Antiviral defense</keyword>
<accession>A0A6A9QNM2</accession>
<dbReference type="AlphaFoldDB" id="A0A6A9QNM2"/>
<evidence type="ECO:0000313" key="4">
    <source>
        <dbReference type="Proteomes" id="UP000470772"/>
    </source>
</evidence>
<dbReference type="Proteomes" id="UP000470772">
    <property type="component" value="Unassembled WGS sequence"/>
</dbReference>
<dbReference type="EMBL" id="WGGD01000005">
    <property type="protein sequence ID" value="MUN29739.1"/>
    <property type="molecule type" value="Genomic_DNA"/>
</dbReference>
<dbReference type="InterPro" id="IPR052216">
    <property type="entry name" value="CRISPR_Csm3_endoribonuclease"/>
</dbReference>
<comment type="caution">
    <text evidence="3">The sequence shown here is derived from an EMBL/GenBank/DDBJ whole genome shotgun (WGS) entry which is preliminary data.</text>
</comment>
<gene>
    <name evidence="3" type="ORF">GC250_09895</name>
</gene>